<comment type="caution">
    <text evidence="2">The sequence shown here is derived from an EMBL/GenBank/DDBJ whole genome shotgun (WGS) entry which is preliminary data.</text>
</comment>
<feature type="transmembrane region" description="Helical" evidence="1">
    <location>
        <begin position="28"/>
        <end position="47"/>
    </location>
</feature>
<evidence type="ECO:0000256" key="1">
    <source>
        <dbReference type="SAM" id="Phobius"/>
    </source>
</evidence>
<dbReference type="EMBL" id="WWHY01000001">
    <property type="protein sequence ID" value="MYR32688.1"/>
    <property type="molecule type" value="Genomic_DNA"/>
</dbReference>
<evidence type="ECO:0000313" key="2">
    <source>
        <dbReference type="EMBL" id="MYR32688.1"/>
    </source>
</evidence>
<dbReference type="Proteomes" id="UP000467124">
    <property type="component" value="Unassembled WGS sequence"/>
</dbReference>
<dbReference type="AlphaFoldDB" id="A0A7K2IRT1"/>
<dbReference type="RefSeq" id="WP_161110854.1">
    <property type="nucleotide sequence ID" value="NZ_JAYMRN010000009.1"/>
</dbReference>
<accession>A0A7K2IRT1</accession>
<sequence>MERARRGSLKGALGSHDRPASALGFRRVLAVFGALVLLLGTIAAVLWTDQLWLAVLLGAGFVAACVNVYWVNRRLHYERPHH</sequence>
<name>A0A7K2IRT1_9ACTN</name>
<proteinExistence type="predicted"/>
<reference evidence="2 3" key="1">
    <citation type="journal article" date="2019" name="Nat. Commun.">
        <title>The antimicrobial potential of Streptomyces from insect microbiomes.</title>
        <authorList>
            <person name="Chevrette M.G."/>
            <person name="Carlson C.M."/>
            <person name="Ortega H.E."/>
            <person name="Thomas C."/>
            <person name="Ananiev G.E."/>
            <person name="Barns K.J."/>
            <person name="Book A.J."/>
            <person name="Cagnazzo J."/>
            <person name="Carlos C."/>
            <person name="Flanigan W."/>
            <person name="Grubbs K.J."/>
            <person name="Horn H.A."/>
            <person name="Hoffmann F.M."/>
            <person name="Klassen J.L."/>
            <person name="Knack J.J."/>
            <person name="Lewin G.R."/>
            <person name="McDonald B.R."/>
            <person name="Muller L."/>
            <person name="Melo W.G.P."/>
            <person name="Pinto-Tomas A.A."/>
            <person name="Schmitz A."/>
            <person name="Wendt-Pienkowski E."/>
            <person name="Wildman S."/>
            <person name="Zhao M."/>
            <person name="Zhang F."/>
            <person name="Bugni T.S."/>
            <person name="Andes D.R."/>
            <person name="Pupo M.T."/>
            <person name="Currie C.R."/>
        </authorList>
    </citation>
    <scope>NUCLEOTIDE SEQUENCE [LARGE SCALE GENOMIC DNA]</scope>
    <source>
        <strain evidence="2 3">SID5840</strain>
    </source>
</reference>
<protein>
    <submittedName>
        <fullName evidence="2">Uncharacterized protein</fullName>
    </submittedName>
</protein>
<keyword evidence="1" id="KW-1133">Transmembrane helix</keyword>
<keyword evidence="1" id="KW-0472">Membrane</keyword>
<keyword evidence="1" id="KW-0812">Transmembrane</keyword>
<gene>
    <name evidence="2" type="ORF">GTW20_10470</name>
</gene>
<evidence type="ECO:0000313" key="3">
    <source>
        <dbReference type="Proteomes" id="UP000467124"/>
    </source>
</evidence>
<organism evidence="2 3">
    <name type="scientific">Nocardiopsis alba</name>
    <dbReference type="NCBI Taxonomy" id="53437"/>
    <lineage>
        <taxon>Bacteria</taxon>
        <taxon>Bacillati</taxon>
        <taxon>Actinomycetota</taxon>
        <taxon>Actinomycetes</taxon>
        <taxon>Streptosporangiales</taxon>
        <taxon>Nocardiopsidaceae</taxon>
        <taxon>Nocardiopsis</taxon>
    </lineage>
</organism>
<feature type="transmembrane region" description="Helical" evidence="1">
    <location>
        <begin position="53"/>
        <end position="71"/>
    </location>
</feature>